<dbReference type="GO" id="GO:0003700">
    <property type="term" value="F:DNA-binding transcription factor activity"/>
    <property type="evidence" value="ECO:0007669"/>
    <property type="project" value="TreeGrafter"/>
</dbReference>
<dbReference type="Gene3D" id="1.10.357.10">
    <property type="entry name" value="Tetracycline Repressor, domain 2"/>
    <property type="match status" value="1"/>
</dbReference>
<name>A0A918WRZ6_9ACTN</name>
<evidence type="ECO:0000256" key="2">
    <source>
        <dbReference type="ARBA" id="ARBA00023015"/>
    </source>
</evidence>
<protein>
    <submittedName>
        <fullName evidence="8">TetR family transcriptional regulator</fullName>
    </submittedName>
</protein>
<accession>A0A918WRZ6</accession>
<dbReference type="PROSITE" id="PS50977">
    <property type="entry name" value="HTH_TETR_2"/>
    <property type="match status" value="1"/>
</dbReference>
<dbReference type="Proteomes" id="UP000638353">
    <property type="component" value="Unassembled WGS sequence"/>
</dbReference>
<dbReference type="InterPro" id="IPR036271">
    <property type="entry name" value="Tet_transcr_reg_TetR-rel_C_sf"/>
</dbReference>
<evidence type="ECO:0000256" key="1">
    <source>
        <dbReference type="ARBA" id="ARBA00022491"/>
    </source>
</evidence>
<dbReference type="Pfam" id="PF00440">
    <property type="entry name" value="TetR_N"/>
    <property type="match status" value="1"/>
</dbReference>
<keyword evidence="3 5" id="KW-0238">DNA-binding</keyword>
<gene>
    <name evidence="8" type="ORF">GCM10010334_00260</name>
</gene>
<dbReference type="GO" id="GO:0000976">
    <property type="term" value="F:transcription cis-regulatory region binding"/>
    <property type="evidence" value="ECO:0007669"/>
    <property type="project" value="TreeGrafter"/>
</dbReference>
<evidence type="ECO:0000259" key="7">
    <source>
        <dbReference type="PROSITE" id="PS50977"/>
    </source>
</evidence>
<evidence type="ECO:0000256" key="6">
    <source>
        <dbReference type="SAM" id="MobiDB-lite"/>
    </source>
</evidence>
<dbReference type="EMBL" id="BMVC01000001">
    <property type="protein sequence ID" value="GHC76554.1"/>
    <property type="molecule type" value="Genomic_DNA"/>
</dbReference>
<feature type="DNA-binding region" description="H-T-H motif" evidence="5">
    <location>
        <begin position="72"/>
        <end position="91"/>
    </location>
</feature>
<organism evidence="8 9">
    <name type="scientific">Streptomyces finlayi</name>
    <dbReference type="NCBI Taxonomy" id="67296"/>
    <lineage>
        <taxon>Bacteria</taxon>
        <taxon>Bacillati</taxon>
        <taxon>Actinomycetota</taxon>
        <taxon>Actinomycetes</taxon>
        <taxon>Kitasatosporales</taxon>
        <taxon>Streptomycetaceae</taxon>
        <taxon>Streptomyces</taxon>
    </lineage>
</organism>
<keyword evidence="4" id="KW-0804">Transcription</keyword>
<evidence type="ECO:0000256" key="3">
    <source>
        <dbReference type="ARBA" id="ARBA00023125"/>
    </source>
</evidence>
<reference evidence="8" key="2">
    <citation type="submission" date="2020-09" db="EMBL/GenBank/DDBJ databases">
        <authorList>
            <person name="Sun Q."/>
            <person name="Ohkuma M."/>
        </authorList>
    </citation>
    <scope>NUCLEOTIDE SEQUENCE</scope>
    <source>
        <strain evidence="8">JCM 4637</strain>
    </source>
</reference>
<dbReference type="PRINTS" id="PR00455">
    <property type="entry name" value="HTHTETR"/>
</dbReference>
<evidence type="ECO:0000256" key="4">
    <source>
        <dbReference type="ARBA" id="ARBA00023163"/>
    </source>
</evidence>
<dbReference type="PANTHER" id="PTHR30055">
    <property type="entry name" value="HTH-TYPE TRANSCRIPTIONAL REGULATOR RUTR"/>
    <property type="match status" value="1"/>
</dbReference>
<reference evidence="8" key="1">
    <citation type="journal article" date="2014" name="Int. J. Syst. Evol. Microbiol.">
        <title>Complete genome sequence of Corynebacterium casei LMG S-19264T (=DSM 44701T), isolated from a smear-ripened cheese.</title>
        <authorList>
            <consortium name="US DOE Joint Genome Institute (JGI-PGF)"/>
            <person name="Walter F."/>
            <person name="Albersmeier A."/>
            <person name="Kalinowski J."/>
            <person name="Ruckert C."/>
        </authorList>
    </citation>
    <scope>NUCLEOTIDE SEQUENCE</scope>
    <source>
        <strain evidence="8">JCM 4637</strain>
    </source>
</reference>
<dbReference type="InterPro" id="IPR001647">
    <property type="entry name" value="HTH_TetR"/>
</dbReference>
<feature type="domain" description="HTH tetR-type" evidence="7">
    <location>
        <begin position="49"/>
        <end position="109"/>
    </location>
</feature>
<sequence length="245" mass="26711">MLRGSHGISGRNGRVWAGVQERSRVGRMAPSTGGATRKSAGRGSYAVGEARRQQILDTAIEHFGQWGFHASSMARIAHDCEITQGGLLHHFRSKEDLLLSVLAQSEQHDMEQLFATDPATVVEGMEAVIRLAESNTRRPGLVRMFNVLVGEAGNQGHPAHDYFRARYERVLDHTVGVLRAGVARGELRADVDVLELAQEQIAVMDGLQFQWALDPGAMDMPGRLRGYMDRMLRAVTVGGTGLGAA</sequence>
<dbReference type="AlphaFoldDB" id="A0A918WRZ6"/>
<dbReference type="SUPFAM" id="SSF48498">
    <property type="entry name" value="Tetracyclin repressor-like, C-terminal domain"/>
    <property type="match status" value="1"/>
</dbReference>
<dbReference type="InterPro" id="IPR050109">
    <property type="entry name" value="HTH-type_TetR-like_transc_reg"/>
</dbReference>
<evidence type="ECO:0000313" key="8">
    <source>
        <dbReference type="EMBL" id="GHC76554.1"/>
    </source>
</evidence>
<dbReference type="PANTHER" id="PTHR30055:SF223">
    <property type="entry name" value="HTH-TYPE TRANSCRIPTIONAL REGULATOR UIDR"/>
    <property type="match status" value="1"/>
</dbReference>
<dbReference type="InterPro" id="IPR009057">
    <property type="entry name" value="Homeodomain-like_sf"/>
</dbReference>
<dbReference type="InterPro" id="IPR039538">
    <property type="entry name" value="BetI_C"/>
</dbReference>
<evidence type="ECO:0000256" key="5">
    <source>
        <dbReference type="PROSITE-ProRule" id="PRU00335"/>
    </source>
</evidence>
<dbReference type="SUPFAM" id="SSF46689">
    <property type="entry name" value="Homeodomain-like"/>
    <property type="match status" value="1"/>
</dbReference>
<keyword evidence="1" id="KW-0678">Repressor</keyword>
<proteinExistence type="predicted"/>
<evidence type="ECO:0000313" key="9">
    <source>
        <dbReference type="Proteomes" id="UP000638353"/>
    </source>
</evidence>
<comment type="caution">
    <text evidence="8">The sequence shown here is derived from an EMBL/GenBank/DDBJ whole genome shotgun (WGS) entry which is preliminary data.</text>
</comment>
<keyword evidence="2" id="KW-0805">Transcription regulation</keyword>
<dbReference type="Pfam" id="PF13977">
    <property type="entry name" value="TetR_C_6"/>
    <property type="match status" value="1"/>
</dbReference>
<feature type="region of interest" description="Disordered" evidence="6">
    <location>
        <begin position="24"/>
        <end position="44"/>
    </location>
</feature>